<keyword evidence="1" id="KW-0547">Nucleotide-binding</keyword>
<gene>
    <name evidence="4" type="ordered locus">Amet_2492</name>
</gene>
<dbReference type="PANTHER" id="PTHR20953:SF3">
    <property type="entry name" value="P-LOOP CONTAINING NUCLEOSIDE TRIPHOSPHATE HYDROLASES SUPERFAMILY PROTEIN"/>
    <property type="match status" value="1"/>
</dbReference>
<dbReference type="HOGENOM" id="CLU_052793_0_0_9"/>
<name>A6TR27_ALKMQ</name>
<dbReference type="PANTHER" id="PTHR20953">
    <property type="entry name" value="KINASE-RELATED"/>
    <property type="match status" value="1"/>
</dbReference>
<keyword evidence="5" id="KW-1185">Reference proteome</keyword>
<evidence type="ECO:0000313" key="4">
    <source>
        <dbReference type="EMBL" id="ABR48645.1"/>
    </source>
</evidence>
<dbReference type="eggNOG" id="COG3854">
    <property type="taxonomic scope" value="Bacteria"/>
</dbReference>
<dbReference type="Proteomes" id="UP000001572">
    <property type="component" value="Chromosome"/>
</dbReference>
<keyword evidence="2" id="KW-0067">ATP-binding</keyword>
<feature type="domain" description="AAA+ ATPase" evidence="3">
    <location>
        <begin position="168"/>
        <end position="312"/>
    </location>
</feature>
<dbReference type="KEGG" id="amt:Amet_2492"/>
<reference evidence="5" key="1">
    <citation type="journal article" date="2016" name="Genome Announc.">
        <title>Complete genome sequence of Alkaliphilus metalliredigens strain QYMF, an alkaliphilic and metal-reducing bacterium isolated from borax-contaminated leachate ponds.</title>
        <authorList>
            <person name="Hwang C."/>
            <person name="Copeland A."/>
            <person name="Lucas S."/>
            <person name="Lapidus A."/>
            <person name="Barry K."/>
            <person name="Detter J.C."/>
            <person name="Glavina Del Rio T."/>
            <person name="Hammon N."/>
            <person name="Israni S."/>
            <person name="Dalin E."/>
            <person name="Tice H."/>
            <person name="Pitluck S."/>
            <person name="Chertkov O."/>
            <person name="Brettin T."/>
            <person name="Bruce D."/>
            <person name="Han C."/>
            <person name="Schmutz J."/>
            <person name="Larimer F."/>
            <person name="Land M.L."/>
            <person name="Hauser L."/>
            <person name="Kyrpides N."/>
            <person name="Mikhailova N."/>
            <person name="Ye Q."/>
            <person name="Zhou J."/>
            <person name="Richardson P."/>
            <person name="Fields M.W."/>
        </authorList>
    </citation>
    <scope>NUCLEOTIDE SEQUENCE [LARGE SCALE GENOMIC DNA]</scope>
    <source>
        <strain evidence="5">QYMF</strain>
    </source>
</reference>
<dbReference type="NCBIfam" id="TIGR02858">
    <property type="entry name" value="spore_III_AA"/>
    <property type="match status" value="1"/>
</dbReference>
<evidence type="ECO:0000256" key="2">
    <source>
        <dbReference type="ARBA" id="ARBA00022840"/>
    </source>
</evidence>
<dbReference type="STRING" id="293826.Amet_2492"/>
<accession>A6TR27</accession>
<dbReference type="SMART" id="SM00382">
    <property type="entry name" value="AAA"/>
    <property type="match status" value="1"/>
</dbReference>
<evidence type="ECO:0000256" key="1">
    <source>
        <dbReference type="ARBA" id="ARBA00022741"/>
    </source>
</evidence>
<dbReference type="Gene3D" id="3.40.50.300">
    <property type="entry name" value="P-loop containing nucleotide triphosphate hydrolases"/>
    <property type="match status" value="1"/>
</dbReference>
<evidence type="ECO:0000259" key="3">
    <source>
        <dbReference type="SMART" id="SM00382"/>
    </source>
</evidence>
<dbReference type="RefSeq" id="WP_012063620.1">
    <property type="nucleotide sequence ID" value="NC_009633.1"/>
</dbReference>
<evidence type="ECO:0000313" key="5">
    <source>
        <dbReference type="Proteomes" id="UP000001572"/>
    </source>
</evidence>
<proteinExistence type="predicted"/>
<dbReference type="InterPro" id="IPR027417">
    <property type="entry name" value="P-loop_NTPase"/>
</dbReference>
<dbReference type="InterPro" id="IPR003593">
    <property type="entry name" value="AAA+_ATPase"/>
</dbReference>
<dbReference type="InterPro" id="IPR014217">
    <property type="entry name" value="Spore_III_AA"/>
</dbReference>
<dbReference type="AlphaFoldDB" id="A6TR27"/>
<dbReference type="Pfam" id="PF19568">
    <property type="entry name" value="Spore_III_AA"/>
    <property type="match status" value="1"/>
</dbReference>
<dbReference type="GO" id="GO:0005524">
    <property type="term" value="F:ATP binding"/>
    <property type="evidence" value="ECO:0007669"/>
    <property type="project" value="UniProtKB-KW"/>
</dbReference>
<sequence length="346" mass="38548">MRHQNQSINFIKKELINSAVEQLQQYLCPEIREVINKIPLEFKEVMEEIRLRANQPLMVGGNGQDYFVTEQGQLERNEYLGHVVKRINIQNTLQFISNYSIYSVEDELRNGYITVEGGHRIGIVGKAVKDKTGVKTLKDFTGLNIRVAREKKGIALPLLSHLIDHNHEMLNTLIVSPPQCGKTTLLRDIIRNISRGVEEISLKGHKVGVVDERSEIAASFQGVAQNDLGPRTDVLDACPKAIGMMMLIRAMSPDVIATDEIGRHEDGMAIEEAIMAGIKLITTVHGNSLDEILGRKVIGHLIQDKIFHRIIFLSNKNGPGTIEKILDGESLSQLKMSPLLLKGVVG</sequence>
<dbReference type="SUPFAM" id="SSF52540">
    <property type="entry name" value="P-loop containing nucleoside triphosphate hydrolases"/>
    <property type="match status" value="1"/>
</dbReference>
<dbReference type="InterPro" id="IPR045735">
    <property type="entry name" value="Spore_III_AA_AAA+_ATPase"/>
</dbReference>
<dbReference type="EMBL" id="CP000724">
    <property type="protein sequence ID" value="ABR48645.1"/>
    <property type="molecule type" value="Genomic_DNA"/>
</dbReference>
<organism evidence="4 5">
    <name type="scientific">Alkaliphilus metalliredigens (strain QYMF)</name>
    <dbReference type="NCBI Taxonomy" id="293826"/>
    <lineage>
        <taxon>Bacteria</taxon>
        <taxon>Bacillati</taxon>
        <taxon>Bacillota</taxon>
        <taxon>Clostridia</taxon>
        <taxon>Peptostreptococcales</taxon>
        <taxon>Natronincolaceae</taxon>
        <taxon>Alkaliphilus</taxon>
    </lineage>
</organism>
<protein>
    <submittedName>
        <fullName evidence="4">Sporulation stage III, protein AA</fullName>
    </submittedName>
</protein>